<keyword evidence="2" id="KW-1185">Reference proteome</keyword>
<proteinExistence type="predicted"/>
<reference evidence="1" key="1">
    <citation type="submission" date="2022-04" db="EMBL/GenBank/DDBJ databases">
        <title>Chromosome-scale genome assembly of Holotrichia oblita Faldermann.</title>
        <authorList>
            <person name="Rongchong L."/>
        </authorList>
    </citation>
    <scope>NUCLEOTIDE SEQUENCE</scope>
    <source>
        <strain evidence="1">81SQS9</strain>
    </source>
</reference>
<accession>A0ACB9TUA1</accession>
<sequence length="124" mass="14196">MRHYSLRENASPCKNSILIKDEKEISIDKIRSLQEVYSYLEKLLEKTEYLTGDTLTIADLCCVASVSSAAIIIPLSSEIYPKLFQWFAKCRKLPYYNEISCKGLGKLDCLVEDRLGCINSRKCF</sequence>
<dbReference type="Proteomes" id="UP001056778">
    <property type="component" value="Chromosome 1"/>
</dbReference>
<organism evidence="1 2">
    <name type="scientific">Holotrichia oblita</name>
    <name type="common">Chafer beetle</name>
    <dbReference type="NCBI Taxonomy" id="644536"/>
    <lineage>
        <taxon>Eukaryota</taxon>
        <taxon>Metazoa</taxon>
        <taxon>Ecdysozoa</taxon>
        <taxon>Arthropoda</taxon>
        <taxon>Hexapoda</taxon>
        <taxon>Insecta</taxon>
        <taxon>Pterygota</taxon>
        <taxon>Neoptera</taxon>
        <taxon>Endopterygota</taxon>
        <taxon>Coleoptera</taxon>
        <taxon>Polyphaga</taxon>
        <taxon>Scarabaeiformia</taxon>
        <taxon>Scarabaeidae</taxon>
        <taxon>Melolonthinae</taxon>
        <taxon>Holotrichia</taxon>
    </lineage>
</organism>
<gene>
    <name evidence="1" type="ORF">MML48_1g00540</name>
</gene>
<protein>
    <submittedName>
        <fullName evidence="1">Glutathione s transferase d10 isoform a-related</fullName>
    </submittedName>
</protein>
<evidence type="ECO:0000313" key="2">
    <source>
        <dbReference type="Proteomes" id="UP001056778"/>
    </source>
</evidence>
<evidence type="ECO:0000313" key="1">
    <source>
        <dbReference type="EMBL" id="KAI4470436.1"/>
    </source>
</evidence>
<keyword evidence="1" id="KW-0808">Transferase</keyword>
<comment type="caution">
    <text evidence="1">The sequence shown here is derived from an EMBL/GenBank/DDBJ whole genome shotgun (WGS) entry which is preliminary data.</text>
</comment>
<dbReference type="EMBL" id="CM043015">
    <property type="protein sequence ID" value="KAI4470436.1"/>
    <property type="molecule type" value="Genomic_DNA"/>
</dbReference>
<name>A0ACB9TUA1_HOLOL</name>